<feature type="compositionally biased region" description="Polar residues" evidence="1">
    <location>
        <begin position="34"/>
        <end position="46"/>
    </location>
</feature>
<feature type="region of interest" description="Disordered" evidence="1">
    <location>
        <begin position="1"/>
        <end position="261"/>
    </location>
</feature>
<dbReference type="EMBL" id="ML119059">
    <property type="protein sequence ID" value="ROT36384.1"/>
    <property type="molecule type" value="Genomic_DNA"/>
</dbReference>
<dbReference type="AlphaFoldDB" id="A0A3N2PPK3"/>
<keyword evidence="2" id="KW-0812">Transmembrane</keyword>
<keyword evidence="4" id="KW-1185">Reference proteome</keyword>
<dbReference type="RefSeq" id="XP_028464190.1">
    <property type="nucleotide sequence ID" value="XM_028612467.1"/>
</dbReference>
<feature type="compositionally biased region" description="Acidic residues" evidence="1">
    <location>
        <begin position="76"/>
        <end position="95"/>
    </location>
</feature>
<protein>
    <submittedName>
        <fullName evidence="3">Uncharacterized protein</fullName>
    </submittedName>
</protein>
<feature type="compositionally biased region" description="Basic and acidic residues" evidence="1">
    <location>
        <begin position="101"/>
        <end position="118"/>
    </location>
</feature>
<evidence type="ECO:0000256" key="2">
    <source>
        <dbReference type="SAM" id="Phobius"/>
    </source>
</evidence>
<dbReference type="Proteomes" id="UP000272025">
    <property type="component" value="Unassembled WGS sequence"/>
</dbReference>
<keyword evidence="2" id="KW-0472">Membrane</keyword>
<feature type="compositionally biased region" description="Polar residues" evidence="1">
    <location>
        <begin position="136"/>
        <end position="153"/>
    </location>
</feature>
<evidence type="ECO:0000313" key="4">
    <source>
        <dbReference type="Proteomes" id="UP000272025"/>
    </source>
</evidence>
<feature type="compositionally biased region" description="Polar residues" evidence="1">
    <location>
        <begin position="162"/>
        <end position="179"/>
    </location>
</feature>
<keyword evidence="2" id="KW-1133">Transmembrane helix</keyword>
<dbReference type="STRING" id="1314773.A0A3N2PPK3"/>
<feature type="compositionally biased region" description="Low complexity" evidence="1">
    <location>
        <begin position="232"/>
        <end position="249"/>
    </location>
</feature>
<dbReference type="GeneID" id="39580945"/>
<proteinExistence type="predicted"/>
<feature type="compositionally biased region" description="Low complexity" evidence="1">
    <location>
        <begin position="121"/>
        <end position="135"/>
    </location>
</feature>
<feature type="compositionally biased region" description="Polar residues" evidence="1">
    <location>
        <begin position="9"/>
        <end position="20"/>
    </location>
</feature>
<accession>A0A3N2PPK3</accession>
<organism evidence="3 4">
    <name type="scientific">Sodiomyces alkalinus (strain CBS 110278 / VKM F-3762 / F11)</name>
    <name type="common">Alkaliphilic filamentous fungus</name>
    <dbReference type="NCBI Taxonomy" id="1314773"/>
    <lineage>
        <taxon>Eukaryota</taxon>
        <taxon>Fungi</taxon>
        <taxon>Dikarya</taxon>
        <taxon>Ascomycota</taxon>
        <taxon>Pezizomycotina</taxon>
        <taxon>Sordariomycetes</taxon>
        <taxon>Hypocreomycetidae</taxon>
        <taxon>Glomerellales</taxon>
        <taxon>Plectosphaerellaceae</taxon>
        <taxon>Sodiomyces</taxon>
    </lineage>
</organism>
<evidence type="ECO:0000256" key="1">
    <source>
        <dbReference type="SAM" id="MobiDB-lite"/>
    </source>
</evidence>
<sequence length="369" mass="38489">MAGLLDNTLPISRSTRQPIISPTPRDEEDDESMPTPTLEPTSSPIPTQGGVEDNSAAGTTVDSVAEPTQGPSGAANDDDNDNDNDNDDNEDEDDDRWQGQGREERKDANEETQDEKTQGEQSQSSSLTLTPSDSSADQPSQKPSTIPPTTLVTSALPFEIRPSSSGPSLEVGLTTQTSADAEDPTAPPNNSIDVVPSEDEELIVVPSPTTPLPLPQQQTTVADHHAHLLQPIPSFGDSSSSSSSSSRISGGDGPSTATGTEADYGAAATALSAPPDGSGGSGSGSGGGIPSGLMPALPISLGLAGGVLVLAVLVGTLYKRNAWPFRGRRREGGDFESVVEGEEGREMEKRQRMKWDPRVSRGWNGNVHS</sequence>
<gene>
    <name evidence="3" type="ORF">SODALDRAFT_335485</name>
</gene>
<name>A0A3N2PPK3_SODAK</name>
<dbReference type="OrthoDB" id="4851641at2759"/>
<evidence type="ECO:0000313" key="3">
    <source>
        <dbReference type="EMBL" id="ROT36384.1"/>
    </source>
</evidence>
<reference evidence="3 4" key="1">
    <citation type="journal article" date="2018" name="Mol. Ecol.">
        <title>The obligate alkalophilic soda-lake fungus Sodiomyces alkalinus has shifted to a protein diet.</title>
        <authorList>
            <person name="Grum-Grzhimaylo A.A."/>
            <person name="Falkoski D.L."/>
            <person name="van den Heuvel J."/>
            <person name="Valero-Jimenez C.A."/>
            <person name="Min B."/>
            <person name="Choi I.G."/>
            <person name="Lipzen A."/>
            <person name="Daum C.G."/>
            <person name="Aanen D.K."/>
            <person name="Tsang A."/>
            <person name="Henrissat B."/>
            <person name="Bilanenko E.N."/>
            <person name="de Vries R.P."/>
            <person name="van Kan J.A.L."/>
            <person name="Grigoriev I.V."/>
            <person name="Debets A.J.M."/>
        </authorList>
    </citation>
    <scope>NUCLEOTIDE SEQUENCE [LARGE SCALE GENOMIC DNA]</scope>
    <source>
        <strain evidence="3 4">F11</strain>
    </source>
</reference>
<feature type="transmembrane region" description="Helical" evidence="2">
    <location>
        <begin position="299"/>
        <end position="318"/>
    </location>
</feature>